<dbReference type="InterPro" id="IPR003838">
    <property type="entry name" value="ABC3_permease_C"/>
</dbReference>
<dbReference type="eggNOG" id="COG4591">
    <property type="taxonomic scope" value="Bacteria"/>
</dbReference>
<proteinExistence type="inferred from homology"/>
<gene>
    <name evidence="9" type="ordered locus">HRM2_41530</name>
</gene>
<protein>
    <submittedName>
        <fullName evidence="9">ABC-type transport system involved in lysophospholipase L1 biosynthesis, permease component</fullName>
    </submittedName>
</protein>
<accession>C0QCX7</accession>
<evidence type="ECO:0000256" key="2">
    <source>
        <dbReference type="ARBA" id="ARBA00022475"/>
    </source>
</evidence>
<keyword evidence="2" id="KW-1003">Cell membrane</keyword>
<comment type="subcellular location">
    <subcellularLocation>
        <location evidence="1">Cell membrane</location>
        <topology evidence="1">Multi-pass membrane protein</topology>
    </subcellularLocation>
</comment>
<dbReference type="GO" id="GO:0005886">
    <property type="term" value="C:plasma membrane"/>
    <property type="evidence" value="ECO:0007669"/>
    <property type="project" value="UniProtKB-SubCell"/>
</dbReference>
<evidence type="ECO:0000256" key="4">
    <source>
        <dbReference type="ARBA" id="ARBA00022989"/>
    </source>
</evidence>
<feature type="transmembrane region" description="Helical" evidence="7">
    <location>
        <begin position="121"/>
        <end position="141"/>
    </location>
</feature>
<evidence type="ECO:0000256" key="5">
    <source>
        <dbReference type="ARBA" id="ARBA00023136"/>
    </source>
</evidence>
<dbReference type="InterPro" id="IPR050250">
    <property type="entry name" value="Macrolide_Exporter_MacB"/>
</dbReference>
<sequence>MGINPRRQTPWSVLLPRKGHSMVLFSWNRRQERRVSRSGRQVTLPFFKSVEIAVKSIRARFFRSFITLLSLVLAISFYSYVKTNVVVAQGIILSQDSLAVEKLVQQGYDVDDPGNNPKQRWILSLSLLVCVVGIVNTQLMAVTERFREIGTMKCLGALDRFILRLFLIEATIQGFIGAGAGAFLGISVALLTSALTFGTHVFVIISWSDVVFTLGSAMGLGSLLSILGVLYPALVAARMQPVEAMRTRA</sequence>
<dbReference type="KEGG" id="dat:HRM2_41530"/>
<keyword evidence="5 7" id="KW-0472">Membrane</keyword>
<name>C0QCX7_DESAH</name>
<dbReference type="PANTHER" id="PTHR30572">
    <property type="entry name" value="MEMBRANE COMPONENT OF TRANSPORTER-RELATED"/>
    <property type="match status" value="1"/>
</dbReference>
<evidence type="ECO:0000313" key="10">
    <source>
        <dbReference type="Proteomes" id="UP000000442"/>
    </source>
</evidence>
<feature type="transmembrane region" description="Helical" evidence="7">
    <location>
        <begin position="210"/>
        <end position="237"/>
    </location>
</feature>
<feature type="transmembrane region" description="Helical" evidence="7">
    <location>
        <begin position="61"/>
        <end position="81"/>
    </location>
</feature>
<evidence type="ECO:0000256" key="1">
    <source>
        <dbReference type="ARBA" id="ARBA00004651"/>
    </source>
</evidence>
<dbReference type="Pfam" id="PF02687">
    <property type="entry name" value="FtsX"/>
    <property type="match status" value="1"/>
</dbReference>
<dbReference type="STRING" id="177437.HRM2_41530"/>
<keyword evidence="4 7" id="KW-1133">Transmembrane helix</keyword>
<keyword evidence="3 7" id="KW-0812">Transmembrane</keyword>
<keyword evidence="10" id="KW-1185">Reference proteome</keyword>
<dbReference type="AlphaFoldDB" id="C0QCX7"/>
<feature type="domain" description="ABC3 transporter permease C-terminal" evidence="8">
    <location>
        <begin position="123"/>
        <end position="239"/>
    </location>
</feature>
<evidence type="ECO:0000256" key="7">
    <source>
        <dbReference type="SAM" id="Phobius"/>
    </source>
</evidence>
<reference evidence="9 10" key="1">
    <citation type="journal article" date="2009" name="Environ. Microbiol.">
        <title>Genome sequence of Desulfobacterium autotrophicum HRM2, a marine sulfate reducer oxidizing organic carbon completely to carbon dioxide.</title>
        <authorList>
            <person name="Strittmatter A.W."/>
            <person name="Liesegang H."/>
            <person name="Rabus R."/>
            <person name="Decker I."/>
            <person name="Amann J."/>
            <person name="Andres S."/>
            <person name="Henne A."/>
            <person name="Fricke W.F."/>
            <person name="Martinez-Arias R."/>
            <person name="Bartels D."/>
            <person name="Goesmann A."/>
            <person name="Krause L."/>
            <person name="Puehler A."/>
            <person name="Klenk H.P."/>
            <person name="Richter M."/>
            <person name="Schuler M."/>
            <person name="Gloeckner F.O."/>
            <person name="Meyerdierks A."/>
            <person name="Gottschalk G."/>
            <person name="Amann R."/>
        </authorList>
    </citation>
    <scope>NUCLEOTIDE SEQUENCE [LARGE SCALE GENOMIC DNA]</scope>
    <source>
        <strain evidence="10">ATCC 43914 / DSM 3382 / HRM2</strain>
    </source>
</reference>
<dbReference type="PANTHER" id="PTHR30572:SF4">
    <property type="entry name" value="ABC TRANSPORTER PERMEASE YTRF"/>
    <property type="match status" value="1"/>
</dbReference>
<comment type="similarity">
    <text evidence="6">Belongs to the ABC-4 integral membrane protein family.</text>
</comment>
<dbReference type="GO" id="GO:0022857">
    <property type="term" value="F:transmembrane transporter activity"/>
    <property type="evidence" value="ECO:0007669"/>
    <property type="project" value="TreeGrafter"/>
</dbReference>
<evidence type="ECO:0000313" key="9">
    <source>
        <dbReference type="EMBL" id="ACN17209.1"/>
    </source>
</evidence>
<dbReference type="Proteomes" id="UP000000442">
    <property type="component" value="Chromosome"/>
</dbReference>
<evidence type="ECO:0000256" key="3">
    <source>
        <dbReference type="ARBA" id="ARBA00022692"/>
    </source>
</evidence>
<evidence type="ECO:0000256" key="6">
    <source>
        <dbReference type="ARBA" id="ARBA00038076"/>
    </source>
</evidence>
<organism evidence="9 10">
    <name type="scientific">Desulforapulum autotrophicum (strain ATCC 43914 / DSM 3382 / VKM B-1955 / HRM2)</name>
    <name type="common">Desulfobacterium autotrophicum</name>
    <dbReference type="NCBI Taxonomy" id="177437"/>
    <lineage>
        <taxon>Bacteria</taxon>
        <taxon>Pseudomonadati</taxon>
        <taxon>Thermodesulfobacteriota</taxon>
        <taxon>Desulfobacteria</taxon>
        <taxon>Desulfobacterales</taxon>
        <taxon>Desulfobacteraceae</taxon>
        <taxon>Desulforapulum</taxon>
    </lineage>
</organism>
<dbReference type="HOGENOM" id="CLU_066831_0_0_7"/>
<evidence type="ECO:0000259" key="8">
    <source>
        <dbReference type="Pfam" id="PF02687"/>
    </source>
</evidence>
<dbReference type="EMBL" id="CP001087">
    <property type="protein sequence ID" value="ACN17209.1"/>
    <property type="molecule type" value="Genomic_DNA"/>
</dbReference>